<dbReference type="Proteomes" id="UP000707138">
    <property type="component" value="Unassembled WGS sequence"/>
</dbReference>
<feature type="domain" description="ABC transmembrane type-1" evidence="9">
    <location>
        <begin position="18"/>
        <end position="299"/>
    </location>
</feature>
<dbReference type="PROSITE" id="PS50929">
    <property type="entry name" value="ABC_TM1F"/>
    <property type="match status" value="2"/>
</dbReference>
<evidence type="ECO:0000256" key="2">
    <source>
        <dbReference type="ARBA" id="ARBA00022692"/>
    </source>
</evidence>
<dbReference type="RefSeq" id="WP_205087919.1">
    <property type="nucleotide sequence ID" value="NZ_JACJLA010000009.1"/>
</dbReference>
<dbReference type="PROSITE" id="PS50893">
    <property type="entry name" value="ABC_TRANSPORTER_2"/>
    <property type="match status" value="2"/>
</dbReference>
<dbReference type="SUPFAM" id="SSF52540">
    <property type="entry name" value="P-loop containing nucleoside triphosphate hydrolases"/>
    <property type="match status" value="2"/>
</dbReference>
<organism evidence="10 11">
    <name type="scientific">Veillonella magna</name>
    <dbReference type="NCBI Taxonomy" id="464322"/>
    <lineage>
        <taxon>Bacteria</taxon>
        <taxon>Bacillati</taxon>
        <taxon>Bacillota</taxon>
        <taxon>Negativicutes</taxon>
        <taxon>Veillonellales</taxon>
        <taxon>Veillonellaceae</taxon>
        <taxon>Veillonella</taxon>
    </lineage>
</organism>
<dbReference type="InterPro" id="IPR014223">
    <property type="entry name" value="ABC_CydC/D"/>
</dbReference>
<keyword evidence="5 7" id="KW-1133">Transmembrane helix</keyword>
<dbReference type="InterPro" id="IPR011527">
    <property type="entry name" value="ABC1_TM_dom"/>
</dbReference>
<feature type="domain" description="ABC transporter" evidence="8">
    <location>
        <begin position="980"/>
        <end position="1212"/>
    </location>
</feature>
<dbReference type="SUPFAM" id="SSF90123">
    <property type="entry name" value="ABC transporter transmembrane region"/>
    <property type="match status" value="2"/>
</dbReference>
<evidence type="ECO:0000256" key="7">
    <source>
        <dbReference type="SAM" id="Phobius"/>
    </source>
</evidence>
<comment type="caution">
    <text evidence="10">The sequence shown here is derived from an EMBL/GenBank/DDBJ whole genome shotgun (WGS) entry which is preliminary data.</text>
</comment>
<dbReference type="PANTHER" id="PTHR24221:SF590">
    <property type="entry name" value="COMPONENT LINKED WITH THE ASSEMBLY OF CYTOCHROME' TRANSPORT TRANSMEMBRANE ATP-BINDING PROTEIN ABC TRANSPORTER CYDD-RELATED"/>
    <property type="match status" value="1"/>
</dbReference>
<keyword evidence="4" id="KW-0067">ATP-binding</keyword>
<dbReference type="InterPro" id="IPR003439">
    <property type="entry name" value="ABC_transporter-like_ATP-bd"/>
</dbReference>
<feature type="domain" description="ABC transmembrane type-1" evidence="9">
    <location>
        <begin position="659"/>
        <end position="942"/>
    </location>
</feature>
<feature type="transmembrane region" description="Helical" evidence="7">
    <location>
        <begin position="236"/>
        <end position="264"/>
    </location>
</feature>
<feature type="transmembrane region" description="Helical" evidence="7">
    <location>
        <begin position="270"/>
        <end position="287"/>
    </location>
</feature>
<evidence type="ECO:0000256" key="6">
    <source>
        <dbReference type="ARBA" id="ARBA00023136"/>
    </source>
</evidence>
<dbReference type="CDD" id="cd18584">
    <property type="entry name" value="ABC_6TM_AarD_CydD"/>
    <property type="match status" value="1"/>
</dbReference>
<feature type="transmembrane region" description="Helical" evidence="7">
    <location>
        <begin position="798"/>
        <end position="818"/>
    </location>
</feature>
<dbReference type="InterPro" id="IPR027417">
    <property type="entry name" value="P-loop_NTPase"/>
</dbReference>
<evidence type="ECO:0000256" key="3">
    <source>
        <dbReference type="ARBA" id="ARBA00022741"/>
    </source>
</evidence>
<dbReference type="NCBIfam" id="TIGR02857">
    <property type="entry name" value="CydD"/>
    <property type="match status" value="1"/>
</dbReference>
<dbReference type="Gene3D" id="1.20.1560.10">
    <property type="entry name" value="ABC transporter type 1, transmembrane domain"/>
    <property type="match status" value="2"/>
</dbReference>
<name>A0ABS2GIB1_9FIRM</name>
<dbReference type="Gene3D" id="3.40.50.300">
    <property type="entry name" value="P-loop containing nucleotide triphosphate hydrolases"/>
    <property type="match status" value="2"/>
</dbReference>
<evidence type="ECO:0000259" key="9">
    <source>
        <dbReference type="PROSITE" id="PS50929"/>
    </source>
</evidence>
<dbReference type="PANTHER" id="PTHR24221">
    <property type="entry name" value="ATP-BINDING CASSETTE SUB-FAMILY B"/>
    <property type="match status" value="1"/>
</dbReference>
<feature type="transmembrane region" description="Helical" evidence="7">
    <location>
        <begin position="17"/>
        <end position="39"/>
    </location>
</feature>
<evidence type="ECO:0000313" key="10">
    <source>
        <dbReference type="EMBL" id="MBM6912904.1"/>
    </source>
</evidence>
<feature type="transmembrane region" description="Helical" evidence="7">
    <location>
        <begin position="912"/>
        <end position="929"/>
    </location>
</feature>
<comment type="subcellular location">
    <subcellularLocation>
        <location evidence="1">Cell membrane</location>
        <topology evidence="1">Multi-pass membrane protein</topology>
    </subcellularLocation>
</comment>
<proteinExistence type="predicted"/>
<dbReference type="Pfam" id="PF00005">
    <property type="entry name" value="ABC_tran"/>
    <property type="match status" value="2"/>
</dbReference>
<dbReference type="NCBIfam" id="TIGR02868">
    <property type="entry name" value="CydC"/>
    <property type="match status" value="1"/>
</dbReference>
<reference evidence="10 11" key="1">
    <citation type="journal article" date="2021" name="Sci. Rep.">
        <title>The distribution of antibiotic resistance genes in chicken gut microbiota commensals.</title>
        <authorList>
            <person name="Juricova H."/>
            <person name="Matiasovicova J."/>
            <person name="Kubasova T."/>
            <person name="Cejkova D."/>
            <person name="Rychlik I."/>
        </authorList>
    </citation>
    <scope>NUCLEOTIDE SEQUENCE [LARGE SCALE GENOMIC DNA]</scope>
    <source>
        <strain evidence="10 11">An537</strain>
    </source>
</reference>
<accession>A0ABS2GIB1</accession>
<feature type="transmembrane region" description="Helical" evidence="7">
    <location>
        <begin position="769"/>
        <end position="792"/>
    </location>
</feature>
<gene>
    <name evidence="10" type="primary">cydD</name>
    <name evidence="10" type="ORF">H6A01_06150</name>
</gene>
<feature type="transmembrane region" description="Helical" evidence="7">
    <location>
        <begin position="131"/>
        <end position="150"/>
    </location>
</feature>
<sequence>MFNSLARKELLLYRTKLILLVLFAVLQAGSIIGQAWFFARLIDETFLAGKGITEVTGIITWLLVSIGVRMIAMYCQEKTAGSLAAASKKHLRDMILDKLFALGAGLRERHGDVVHLLTDGLENVESYIARYVPQMMYAILVPLMMAFAIIDSEPWVSIILLITFPLIPFFMILIGKKAEQMNARQWERMSFLSGHFLDVLQGLVTLKLFGRAVEQREVIAKLSAEFRDSTLRVLRVAFLSALVLELIGTISTALVAVYMGVALLYGEVEFLPAFFVLLLAPEFYAPLRQLGAAFHTGMAGHVSLERIEEFMALTSDEPANGGLVLSQPIRRIALENVGYRYEQRQENALCGISAELLPDKVTMLVGQSGAGKSTIAQLVMRMLTPKEGRIIINDTDLMDIERNHWRESIVYVPQKPHLFKGTVRENICFGRETDEETMRAAARAAEADEFIEALPNGYDTVLAEGGLGLSGGQRQRIALARAFLKSAPVLILDEITAHLDVGTEQSLARALRRLMRGKIVLLIGHRLETMRWADTLLVMRHGRIEEQGSFNELLANKGYFYELVKAGIGEIAMCDLLRRPEANTTHALHIADGLHSEEAGYVKKQKSCEGILPSERVHKEQVESEPTQPEVLTTSSALSLSAALRLLFTVLGPAKHSLWLSMALWFLTVFMNVGLLTTSSWLITTAALHPELAALSIAIVGVRFFGISRAVCRYLERYVSHHMAFQGLYGLRVWLYERIEPLAPAIFSRWGSGDLLGRIMADIETLQFFYLRVLIPPVGALLLTIIGVIFLQQFSYKAVMILVVAFVLTAIILPLFVYRHNRRAVDAALTKRGEAKETVVDVLSGMMDILLYRQETQFSQRIKKDFAALQSEQEIIHRGNNVGDSVFTGIAQLTMVAGALVMIPLYGASPVTGIYIAVVAIALQLYFEATSPMMAAFHHGKESYAAVRRLQALAMEPTMAVVAPAESDDKRTKDDEIDSILVDRVSFAYDAKSIYQSLSLRVRKGEHVAIVGPSGSGKTTLFSLLERFYEYSGRILIHGQDIRCMKPDDARREISALTQDTYLFHATLEDNIRLAKPSADEAEIVAAIDKAELTDWVASLPNGLKTMIGSGGANVSGGERQRIALARLYLRNTSIWLLDEPLEGLDQLVRNRLQQSLQEGMQGKTVLYITHDLNGLETMDRIIFMEDGRITEEGTYADLMKQRGAFYRYRRLSMEQV</sequence>
<dbReference type="InterPro" id="IPR003593">
    <property type="entry name" value="AAA+_ATPase"/>
</dbReference>
<dbReference type="SMART" id="SM00382">
    <property type="entry name" value="AAA"/>
    <property type="match status" value="2"/>
</dbReference>
<feature type="domain" description="ABC transporter" evidence="8">
    <location>
        <begin position="332"/>
        <end position="566"/>
    </location>
</feature>
<keyword evidence="11" id="KW-1185">Reference proteome</keyword>
<dbReference type="InterPro" id="IPR036640">
    <property type="entry name" value="ABC1_TM_sf"/>
</dbReference>
<dbReference type="InterPro" id="IPR039421">
    <property type="entry name" value="Type_1_exporter"/>
</dbReference>
<dbReference type="EMBL" id="JACJLA010000009">
    <property type="protein sequence ID" value="MBM6912904.1"/>
    <property type="molecule type" value="Genomic_DNA"/>
</dbReference>
<keyword evidence="6 7" id="KW-0472">Membrane</keyword>
<dbReference type="InterPro" id="IPR017871">
    <property type="entry name" value="ABC_transporter-like_CS"/>
</dbReference>
<protein>
    <submittedName>
        <fullName evidence="10">Thiol reductant ABC exporter subunit CydD</fullName>
    </submittedName>
</protein>
<dbReference type="Pfam" id="PF00664">
    <property type="entry name" value="ABC_membrane"/>
    <property type="match status" value="2"/>
</dbReference>
<evidence type="ECO:0000259" key="8">
    <source>
        <dbReference type="PROSITE" id="PS50893"/>
    </source>
</evidence>
<evidence type="ECO:0000256" key="4">
    <source>
        <dbReference type="ARBA" id="ARBA00022840"/>
    </source>
</evidence>
<feature type="transmembrane region" description="Helical" evidence="7">
    <location>
        <begin position="692"/>
        <end position="712"/>
    </location>
</feature>
<keyword evidence="3" id="KW-0547">Nucleotide-binding</keyword>
<dbReference type="PROSITE" id="PS00211">
    <property type="entry name" value="ABC_TRANSPORTER_1"/>
    <property type="match status" value="2"/>
</dbReference>
<evidence type="ECO:0000256" key="1">
    <source>
        <dbReference type="ARBA" id="ARBA00004651"/>
    </source>
</evidence>
<feature type="transmembrane region" description="Helical" evidence="7">
    <location>
        <begin position="156"/>
        <end position="175"/>
    </location>
</feature>
<feature type="transmembrane region" description="Helical" evidence="7">
    <location>
        <begin position="51"/>
        <end position="72"/>
    </location>
</feature>
<evidence type="ECO:0000313" key="11">
    <source>
        <dbReference type="Proteomes" id="UP000707138"/>
    </source>
</evidence>
<dbReference type="InterPro" id="IPR014216">
    <property type="entry name" value="ABC_transptr_CydD"/>
</dbReference>
<evidence type="ECO:0000256" key="5">
    <source>
        <dbReference type="ARBA" id="ARBA00022989"/>
    </source>
</evidence>
<keyword evidence="2 7" id="KW-0812">Transmembrane</keyword>
<feature type="transmembrane region" description="Helical" evidence="7">
    <location>
        <begin position="663"/>
        <end position="686"/>
    </location>
</feature>